<protein>
    <recommendedName>
        <fullName evidence="4">DNA gyrase subunit B</fullName>
    </recommendedName>
</protein>
<feature type="transmembrane region" description="Helical" evidence="1">
    <location>
        <begin position="125"/>
        <end position="147"/>
    </location>
</feature>
<feature type="transmembrane region" description="Helical" evidence="1">
    <location>
        <begin position="55"/>
        <end position="71"/>
    </location>
</feature>
<comment type="caution">
    <text evidence="2">The sequence shown here is derived from an EMBL/GenBank/DDBJ whole genome shotgun (WGS) entry which is preliminary data.</text>
</comment>
<dbReference type="AlphaFoldDB" id="A0A177NQ98"/>
<reference evidence="3" key="1">
    <citation type="submission" date="2016-03" db="EMBL/GenBank/DDBJ databases">
        <authorList>
            <person name="Heylen K."/>
            <person name="De Vos P."/>
            <person name="Vekeman B."/>
        </authorList>
    </citation>
    <scope>NUCLEOTIDE SEQUENCE [LARGE SCALE GENOMIC DNA]</scope>
    <source>
        <strain evidence="3">R-45383</strain>
    </source>
</reference>
<keyword evidence="1" id="KW-0812">Transmembrane</keyword>
<keyword evidence="1" id="KW-0472">Membrane</keyword>
<keyword evidence="3" id="KW-1185">Reference proteome</keyword>
<proteinExistence type="predicted"/>
<dbReference type="OrthoDB" id="8537043at2"/>
<evidence type="ECO:0000313" key="3">
    <source>
        <dbReference type="Proteomes" id="UP000077628"/>
    </source>
</evidence>
<feature type="transmembrane region" description="Helical" evidence="1">
    <location>
        <begin position="30"/>
        <end position="48"/>
    </location>
</feature>
<name>A0A177NQ98_9GAMM</name>
<organism evidence="2 3">
    <name type="scientific">Methylomonas koyamae</name>
    <dbReference type="NCBI Taxonomy" id="702114"/>
    <lineage>
        <taxon>Bacteria</taxon>
        <taxon>Pseudomonadati</taxon>
        <taxon>Pseudomonadota</taxon>
        <taxon>Gammaproteobacteria</taxon>
        <taxon>Methylococcales</taxon>
        <taxon>Methylococcaceae</taxon>
        <taxon>Methylomonas</taxon>
    </lineage>
</organism>
<sequence length="180" mass="19933">MPRWFNAAVGLLMLLYPAAVYFGLRYLEPRWIAAALAGLLAARLALAGQRWMRQAAWAGLAFAAFAVWSNQVSTLRFYPFAVNAAMLAIFGVSLLRPPSLIERLARLQTPDLPAAGVIYTRRVTVLWCGFFVLNGTAALVTALYASFEVWSLYNGLIAYLLMGLLLLGEYGVRRRAGWRG</sequence>
<gene>
    <name evidence="2" type="ORF">A1355_03090</name>
</gene>
<evidence type="ECO:0008006" key="4">
    <source>
        <dbReference type="Google" id="ProtNLM"/>
    </source>
</evidence>
<dbReference type="Proteomes" id="UP000077628">
    <property type="component" value="Unassembled WGS sequence"/>
</dbReference>
<evidence type="ECO:0000256" key="1">
    <source>
        <dbReference type="SAM" id="Phobius"/>
    </source>
</evidence>
<feature type="transmembrane region" description="Helical" evidence="1">
    <location>
        <begin position="7"/>
        <end position="24"/>
    </location>
</feature>
<feature type="transmembrane region" description="Helical" evidence="1">
    <location>
        <begin position="77"/>
        <end position="95"/>
    </location>
</feature>
<dbReference type="EMBL" id="LUUK01000145">
    <property type="protein sequence ID" value="OAI20155.1"/>
    <property type="molecule type" value="Genomic_DNA"/>
</dbReference>
<accession>A0A177NQ98</accession>
<dbReference type="RefSeq" id="WP_064027464.1">
    <property type="nucleotide sequence ID" value="NZ_LUUK01000145.1"/>
</dbReference>
<evidence type="ECO:0000313" key="2">
    <source>
        <dbReference type="EMBL" id="OAI20155.1"/>
    </source>
</evidence>
<dbReference type="STRING" id="702114.A1355_03090"/>
<keyword evidence="1" id="KW-1133">Transmembrane helix</keyword>
<feature type="transmembrane region" description="Helical" evidence="1">
    <location>
        <begin position="153"/>
        <end position="172"/>
    </location>
</feature>